<dbReference type="EMBL" id="BGPR01098377">
    <property type="protein sequence ID" value="GBM48979.1"/>
    <property type="molecule type" value="Genomic_DNA"/>
</dbReference>
<reference evidence="1 2" key="1">
    <citation type="journal article" date="2019" name="Sci. Rep.">
        <title>Orb-weaving spider Araneus ventricosus genome elucidates the spidroin gene catalogue.</title>
        <authorList>
            <person name="Kono N."/>
            <person name="Nakamura H."/>
            <person name="Ohtoshi R."/>
            <person name="Moran D.A.P."/>
            <person name="Shinohara A."/>
            <person name="Yoshida Y."/>
            <person name="Fujiwara M."/>
            <person name="Mori M."/>
            <person name="Tomita M."/>
            <person name="Arakawa K."/>
        </authorList>
    </citation>
    <scope>NUCLEOTIDE SEQUENCE [LARGE SCALE GENOMIC DNA]</scope>
</reference>
<dbReference type="Proteomes" id="UP000499080">
    <property type="component" value="Unassembled WGS sequence"/>
</dbReference>
<comment type="caution">
    <text evidence="1">The sequence shown here is derived from an EMBL/GenBank/DDBJ whole genome shotgun (WGS) entry which is preliminary data.</text>
</comment>
<sequence length="173" mass="19799">MPKRKRKAFNPARLAIMRKSQSTSKMKSKSLKLLNWTEFNELMDERIKPLKKLNSGVLRIDYEKFQVEITRLLKELNSGVLTTNCEQLQNEIVSLLKGVIGNMSSKCKFCGVLKFEAETSGLCCSNGKDSLPELPQLPEPLKSFMEGNHPKWKEFLSLIRKYNSSFQMTSFGT</sequence>
<keyword evidence="2" id="KW-1185">Reference proteome</keyword>
<protein>
    <submittedName>
        <fullName evidence="1">Uncharacterized protein</fullName>
    </submittedName>
</protein>
<gene>
    <name evidence="1" type="ORF">AVEN_261357_1</name>
</gene>
<accession>A0A4Y2G8M7</accession>
<evidence type="ECO:0000313" key="2">
    <source>
        <dbReference type="Proteomes" id="UP000499080"/>
    </source>
</evidence>
<organism evidence="1 2">
    <name type="scientific">Araneus ventricosus</name>
    <name type="common">Orbweaver spider</name>
    <name type="synonym">Epeira ventricosa</name>
    <dbReference type="NCBI Taxonomy" id="182803"/>
    <lineage>
        <taxon>Eukaryota</taxon>
        <taxon>Metazoa</taxon>
        <taxon>Ecdysozoa</taxon>
        <taxon>Arthropoda</taxon>
        <taxon>Chelicerata</taxon>
        <taxon>Arachnida</taxon>
        <taxon>Araneae</taxon>
        <taxon>Araneomorphae</taxon>
        <taxon>Entelegynae</taxon>
        <taxon>Araneoidea</taxon>
        <taxon>Araneidae</taxon>
        <taxon>Araneus</taxon>
    </lineage>
</organism>
<dbReference type="AlphaFoldDB" id="A0A4Y2G8M7"/>
<dbReference type="OrthoDB" id="10051381at2759"/>
<proteinExistence type="predicted"/>
<evidence type="ECO:0000313" key="1">
    <source>
        <dbReference type="EMBL" id="GBM48979.1"/>
    </source>
</evidence>
<name>A0A4Y2G8M7_ARAVE</name>